<accession>A0AAV4MY36</accession>
<evidence type="ECO:0000313" key="1">
    <source>
        <dbReference type="EMBL" id="GIX76851.1"/>
    </source>
</evidence>
<gene>
    <name evidence="1" type="ORF">CEXT_173511</name>
</gene>
<keyword evidence="2" id="KW-1185">Reference proteome</keyword>
<dbReference type="Proteomes" id="UP001054945">
    <property type="component" value="Unassembled WGS sequence"/>
</dbReference>
<organism evidence="1 2">
    <name type="scientific">Caerostris extrusa</name>
    <name type="common">Bark spider</name>
    <name type="synonym">Caerostris bankana</name>
    <dbReference type="NCBI Taxonomy" id="172846"/>
    <lineage>
        <taxon>Eukaryota</taxon>
        <taxon>Metazoa</taxon>
        <taxon>Ecdysozoa</taxon>
        <taxon>Arthropoda</taxon>
        <taxon>Chelicerata</taxon>
        <taxon>Arachnida</taxon>
        <taxon>Araneae</taxon>
        <taxon>Araneomorphae</taxon>
        <taxon>Entelegynae</taxon>
        <taxon>Araneoidea</taxon>
        <taxon>Araneidae</taxon>
        <taxon>Caerostris</taxon>
    </lineage>
</organism>
<dbReference type="EMBL" id="BPLR01002697">
    <property type="protein sequence ID" value="GIX76851.1"/>
    <property type="molecule type" value="Genomic_DNA"/>
</dbReference>
<proteinExistence type="predicted"/>
<reference evidence="1 2" key="1">
    <citation type="submission" date="2021-06" db="EMBL/GenBank/DDBJ databases">
        <title>Caerostris extrusa draft genome.</title>
        <authorList>
            <person name="Kono N."/>
            <person name="Arakawa K."/>
        </authorList>
    </citation>
    <scope>NUCLEOTIDE SEQUENCE [LARGE SCALE GENOMIC DNA]</scope>
</reference>
<dbReference type="AlphaFoldDB" id="A0AAV4MY36"/>
<sequence length="118" mass="13908">MALDFKIEFFAYKVFLSHWKHYEQFEYECDLDEVYEDELDQSSDPDRCYLNDRRYNVAVDTMQLCITIFTTKVYGQLTMNSLIVYQTSKIMSSFNAVEKIGSDISQSLIEYSQLARSS</sequence>
<protein>
    <submittedName>
        <fullName evidence="1">Uncharacterized protein</fullName>
    </submittedName>
</protein>
<name>A0AAV4MY36_CAEEX</name>
<comment type="caution">
    <text evidence="1">The sequence shown here is derived from an EMBL/GenBank/DDBJ whole genome shotgun (WGS) entry which is preliminary data.</text>
</comment>
<evidence type="ECO:0000313" key="2">
    <source>
        <dbReference type="Proteomes" id="UP001054945"/>
    </source>
</evidence>